<evidence type="ECO:0000313" key="1">
    <source>
        <dbReference type="EMBL" id="MDF1586575.1"/>
    </source>
</evidence>
<keyword evidence="2" id="KW-1185">Reference proteome</keyword>
<sequence>MSVYGDDPQSAFRAGLCGQVSVGRPRGNGLEEAPSSFGHGPNETAVLGTLRLAGLTDPRAAYETGKALRVIARLFDEAGAPARIGEQFRDNLAAAVLTHHMRRTGRDWAAGDTVAMFMDMYGRIMGTDSSENAKVRETILRLATQRPEEHGRSGLRNLFRPRLKPAV</sequence>
<protein>
    <submittedName>
        <fullName evidence="1">Uncharacterized protein</fullName>
    </submittedName>
</protein>
<reference evidence="1 2" key="1">
    <citation type="submission" date="2023-03" db="EMBL/GenBank/DDBJ databases">
        <title>YIM 152171 draft genome.</title>
        <authorList>
            <person name="Yang Z."/>
        </authorList>
    </citation>
    <scope>NUCLEOTIDE SEQUENCE [LARGE SCALE GENOMIC DNA]</scope>
    <source>
        <strain evidence="1 2">YIM 152171</strain>
    </source>
</reference>
<dbReference type="RefSeq" id="WP_327788990.1">
    <property type="nucleotide sequence ID" value="NZ_JARGEQ010000091.1"/>
</dbReference>
<accession>A0AAP3XRG5</accession>
<evidence type="ECO:0000313" key="2">
    <source>
        <dbReference type="Proteomes" id="UP001301140"/>
    </source>
</evidence>
<dbReference type="Proteomes" id="UP001301140">
    <property type="component" value="Unassembled WGS sequence"/>
</dbReference>
<comment type="caution">
    <text evidence="1">The sequence shown here is derived from an EMBL/GenBank/DDBJ whole genome shotgun (WGS) entry which is preliminary data.</text>
</comment>
<proteinExistence type="predicted"/>
<name>A0AAP3XRG5_9PROT</name>
<organism evidence="1 2">
    <name type="scientific">Marinimicrococcus flavescens</name>
    <dbReference type="NCBI Taxonomy" id="3031815"/>
    <lineage>
        <taxon>Bacteria</taxon>
        <taxon>Pseudomonadati</taxon>
        <taxon>Pseudomonadota</taxon>
        <taxon>Alphaproteobacteria</taxon>
        <taxon>Geminicoccales</taxon>
        <taxon>Geminicoccaceae</taxon>
        <taxon>Marinimicrococcus</taxon>
    </lineage>
</organism>
<dbReference type="EMBL" id="JARGEQ010000091">
    <property type="protein sequence ID" value="MDF1586575.1"/>
    <property type="molecule type" value="Genomic_DNA"/>
</dbReference>
<gene>
    <name evidence="1" type="ORF">PZ740_09280</name>
</gene>
<dbReference type="AlphaFoldDB" id="A0AAP3XRG5"/>